<dbReference type="InterPro" id="IPR051166">
    <property type="entry name" value="Threonine_Synthase"/>
</dbReference>
<feature type="compositionally biased region" description="Low complexity" evidence="10">
    <location>
        <begin position="323"/>
        <end position="350"/>
    </location>
</feature>
<dbReference type="UniPathway" id="UPA00050">
    <property type="reaction ID" value="UER00065"/>
</dbReference>
<dbReference type="Pfam" id="PF14821">
    <property type="entry name" value="Thr_synth_N"/>
    <property type="match status" value="1"/>
</dbReference>
<dbReference type="Gene3D" id="3.40.50.1100">
    <property type="match status" value="2"/>
</dbReference>
<dbReference type="InterPro" id="IPR036052">
    <property type="entry name" value="TrpB-like_PALP_sf"/>
</dbReference>
<protein>
    <recommendedName>
        <fullName evidence="4">threonine synthase</fullName>
        <ecNumber evidence="4">4.2.3.1</ecNumber>
    </recommendedName>
</protein>
<comment type="similarity">
    <text evidence="3">Belongs to the threonine synthase family.</text>
</comment>
<dbReference type="InterPro" id="IPR004450">
    <property type="entry name" value="Thr_synthase-like"/>
</dbReference>
<dbReference type="Pfam" id="PF00291">
    <property type="entry name" value="PALP"/>
    <property type="match status" value="1"/>
</dbReference>
<dbReference type="SUPFAM" id="SSF53686">
    <property type="entry name" value="Tryptophan synthase beta subunit-like PLP-dependent enzymes"/>
    <property type="match status" value="1"/>
</dbReference>
<dbReference type="CDD" id="cd01560">
    <property type="entry name" value="Thr-synth_2"/>
    <property type="match status" value="1"/>
</dbReference>
<evidence type="ECO:0000256" key="6">
    <source>
        <dbReference type="ARBA" id="ARBA00022697"/>
    </source>
</evidence>
<evidence type="ECO:0000256" key="8">
    <source>
        <dbReference type="ARBA" id="ARBA00023239"/>
    </source>
</evidence>
<gene>
    <name evidence="13" type="ORF">BCV70DRAFT_95138</name>
</gene>
<dbReference type="InParanoid" id="A0A317XRA2"/>
<evidence type="ECO:0000256" key="10">
    <source>
        <dbReference type="SAM" id="MobiDB-lite"/>
    </source>
</evidence>
<keyword evidence="14" id="KW-1185">Reference proteome</keyword>
<dbReference type="FunCoup" id="A0A317XRA2">
    <property type="interactions" value="114"/>
</dbReference>
<dbReference type="EMBL" id="KZ819192">
    <property type="protein sequence ID" value="PWZ00418.1"/>
    <property type="molecule type" value="Genomic_DNA"/>
</dbReference>
<dbReference type="OrthoDB" id="5203861at2759"/>
<dbReference type="NCBIfam" id="TIGR00260">
    <property type="entry name" value="thrC"/>
    <property type="match status" value="1"/>
</dbReference>
<evidence type="ECO:0000256" key="5">
    <source>
        <dbReference type="ARBA" id="ARBA00022605"/>
    </source>
</evidence>
<reference evidence="13 14" key="1">
    <citation type="journal article" date="2018" name="Mol. Biol. Evol.">
        <title>Broad Genomic Sampling Reveals a Smut Pathogenic Ancestry of the Fungal Clade Ustilaginomycotina.</title>
        <authorList>
            <person name="Kijpornyongpan T."/>
            <person name="Mondo S.J."/>
            <person name="Barry K."/>
            <person name="Sandor L."/>
            <person name="Lee J."/>
            <person name="Lipzen A."/>
            <person name="Pangilinan J."/>
            <person name="LaButti K."/>
            <person name="Hainaut M."/>
            <person name="Henrissat B."/>
            <person name="Grigoriev I.V."/>
            <person name="Spatafora J.W."/>
            <person name="Aime M.C."/>
        </authorList>
    </citation>
    <scope>NUCLEOTIDE SEQUENCE [LARGE SCALE GENOMIC DNA]</scope>
    <source>
        <strain evidence="13 14">MCA 3645</strain>
    </source>
</reference>
<accession>A0A317XRA2</accession>
<dbReference type="Pfam" id="PF24857">
    <property type="entry name" value="THR4_C"/>
    <property type="match status" value="1"/>
</dbReference>
<dbReference type="EC" id="4.2.3.1" evidence="4"/>
<evidence type="ECO:0000313" key="14">
    <source>
        <dbReference type="Proteomes" id="UP000246740"/>
    </source>
</evidence>
<dbReference type="FunFam" id="3.90.1380.10:FF:000003">
    <property type="entry name" value="THR4p Threonine synthase"/>
    <property type="match status" value="1"/>
</dbReference>
<dbReference type="Proteomes" id="UP000246740">
    <property type="component" value="Unassembled WGS sequence"/>
</dbReference>
<organism evidence="13 14">
    <name type="scientific">Testicularia cyperi</name>
    <dbReference type="NCBI Taxonomy" id="1882483"/>
    <lineage>
        <taxon>Eukaryota</taxon>
        <taxon>Fungi</taxon>
        <taxon>Dikarya</taxon>
        <taxon>Basidiomycota</taxon>
        <taxon>Ustilaginomycotina</taxon>
        <taxon>Ustilaginomycetes</taxon>
        <taxon>Ustilaginales</taxon>
        <taxon>Anthracoideaceae</taxon>
        <taxon>Testicularia</taxon>
    </lineage>
</organism>
<dbReference type="Gene3D" id="3.90.1380.10">
    <property type="entry name" value="Threonine synthase, N-terminal domain"/>
    <property type="match status" value="1"/>
</dbReference>
<keyword evidence="8" id="KW-0456">Lyase</keyword>
<dbReference type="InterPro" id="IPR000634">
    <property type="entry name" value="Ser/Thr_deHydtase_PyrdxlP-BS"/>
</dbReference>
<evidence type="ECO:0000256" key="4">
    <source>
        <dbReference type="ARBA" id="ARBA00013028"/>
    </source>
</evidence>
<evidence type="ECO:0000259" key="12">
    <source>
        <dbReference type="Pfam" id="PF14821"/>
    </source>
</evidence>
<evidence type="ECO:0000256" key="1">
    <source>
        <dbReference type="ARBA" id="ARBA00001933"/>
    </source>
</evidence>
<dbReference type="GO" id="GO:0009088">
    <property type="term" value="P:threonine biosynthetic process"/>
    <property type="evidence" value="ECO:0007669"/>
    <property type="project" value="UniProtKB-UniPathway"/>
</dbReference>
<feature type="modified residue" description="N6-(pyridoxal phosphate)lysine" evidence="9">
    <location>
        <position position="117"/>
    </location>
</feature>
<feature type="region of interest" description="Disordered" evidence="10">
    <location>
        <begin position="320"/>
        <end position="351"/>
    </location>
</feature>
<feature type="domain" description="Tryptophan synthase beta chain-like PALP" evidence="11">
    <location>
        <begin position="93"/>
        <end position="334"/>
    </location>
</feature>
<proteinExistence type="inferred from homology"/>
<dbReference type="PROSITE" id="PS00165">
    <property type="entry name" value="DEHYDRATASE_SER_THR"/>
    <property type="match status" value="1"/>
</dbReference>
<evidence type="ECO:0000313" key="13">
    <source>
        <dbReference type="EMBL" id="PWZ00418.1"/>
    </source>
</evidence>
<dbReference type="FunFam" id="3.40.50.1100:FF:000024">
    <property type="entry name" value="Probable threonine synthase"/>
    <property type="match status" value="1"/>
</dbReference>
<feature type="domain" description="Threonine synthase N-terminal" evidence="12">
    <location>
        <begin position="2"/>
        <end position="85"/>
    </location>
</feature>
<dbReference type="InterPro" id="IPR001926">
    <property type="entry name" value="TrpB-like_PALP"/>
</dbReference>
<comment type="pathway">
    <text evidence="2">Amino-acid biosynthesis; L-threonine biosynthesis; L-threonine from L-aspartate: step 5/5.</text>
</comment>
<evidence type="ECO:0000259" key="11">
    <source>
        <dbReference type="Pfam" id="PF00291"/>
    </source>
</evidence>
<evidence type="ECO:0000256" key="2">
    <source>
        <dbReference type="ARBA" id="ARBA00004979"/>
    </source>
</evidence>
<evidence type="ECO:0000256" key="7">
    <source>
        <dbReference type="ARBA" id="ARBA00022898"/>
    </source>
</evidence>
<dbReference type="GO" id="GO:0004795">
    <property type="term" value="F:threonine synthase activity"/>
    <property type="evidence" value="ECO:0007669"/>
    <property type="project" value="UniProtKB-EC"/>
</dbReference>
<keyword evidence="7 9" id="KW-0663">Pyridoxal phosphate</keyword>
<dbReference type="GO" id="GO:0030170">
    <property type="term" value="F:pyridoxal phosphate binding"/>
    <property type="evidence" value="ECO:0007669"/>
    <property type="project" value="InterPro"/>
</dbReference>
<keyword evidence="6" id="KW-0791">Threonine biosynthesis</keyword>
<dbReference type="AlphaFoldDB" id="A0A317XRA2"/>
<comment type="cofactor">
    <cofactor evidence="1 9">
        <name>pyridoxal 5'-phosphate</name>
        <dbReference type="ChEBI" id="CHEBI:597326"/>
    </cofactor>
</comment>
<name>A0A317XRA2_9BASI</name>
<evidence type="ECO:0000256" key="3">
    <source>
        <dbReference type="ARBA" id="ARBA00005517"/>
    </source>
</evidence>
<dbReference type="InterPro" id="IPR037158">
    <property type="entry name" value="Thr_synth_N_sf"/>
</dbReference>
<dbReference type="STRING" id="1882483.A0A317XRA2"/>
<dbReference type="PANTHER" id="PTHR42690">
    <property type="entry name" value="THREONINE SYNTHASE FAMILY MEMBER"/>
    <property type="match status" value="1"/>
</dbReference>
<keyword evidence="5" id="KW-0028">Amino-acid biosynthesis</keyword>
<evidence type="ECO:0000256" key="9">
    <source>
        <dbReference type="PIRSR" id="PIRSR604450-51"/>
    </source>
</evidence>
<dbReference type="PANTHER" id="PTHR42690:SF1">
    <property type="entry name" value="THREONINE SYNTHASE-LIKE 2"/>
    <property type="match status" value="1"/>
</dbReference>
<sequence length="574" mass="63251">MKYLSTRGGPERLTFEEAVLTGLAPNGGLFIPVEVPQLPANWETEWADLSFSELSHKVLSLYIPSDPAQGGIPSDDLKEVINRSYSTFRHKDTTPLVRLDDKEWCLELWHGPTFAFKDVALQLLGNLFEYFLQRRNKGKTGDEREKLTIVGATSGDTGSAAIQGVRSKEDISIFILHPKGRVSPIQEAQMTTVLDDNVHNVAVQGTFDDCQDVVKALFSDAEFNAKHRLGAVNSINWARILAQIVYYFSAYFSFRRQLGLSASEPTPRDLEFVVPTGNFGDILAGYYAKRMGLPSARLVVATNENDILQRFWATGRYEKSGSKSESSATSAQTEPAQGSSDGAQQQAEGGVRATLSPAMDILVSSNFERLLWYIAYESQNTASSSSSSASQLEREEAAGKQLASWMQSLKTEGRLVVDEAQLAIARRDFAAERVSDAEIRDEVLKYFTRKPTQAYPAGTYLIDPHTAVGFKAAANLLQKDPASKSHQIILSTAHPAKFAEAVTTSLSSAPEFNFERDVLPKEMYGLLEKERRVIDVKPESHPGVDGLVIATKRVVEQQADVVKSRVQSANTISV</sequence>
<dbReference type="InterPro" id="IPR029144">
    <property type="entry name" value="Thr_synth_N"/>
</dbReference>